<dbReference type="AlphaFoldDB" id="A0A2U8WDS8"/>
<protein>
    <submittedName>
        <fullName evidence="1">Uncharacterized protein</fullName>
    </submittedName>
</protein>
<dbReference type="OrthoDB" id="43337at407"/>
<dbReference type="RefSeq" id="WP_109894688.1">
    <property type="nucleotide sequence ID" value="NZ_CP029550.1"/>
</dbReference>
<sequence>MRALVLFATAFALATGAFWATMLTEPPRSEARGRIVPAIHVPLVPTNIQDPHRYDADDGDVF</sequence>
<name>A0A2U8WDS8_9HYPH</name>
<reference evidence="2" key="1">
    <citation type="submission" date="2018-05" db="EMBL/GenBank/DDBJ databases">
        <title>Complete Genome Sequence of Methylobacterium sp. 17SD2-17.</title>
        <authorList>
            <person name="Srinivasan S."/>
        </authorList>
    </citation>
    <scope>NUCLEOTIDE SEQUENCE [LARGE SCALE GENOMIC DNA]</scope>
    <source>
        <strain evidence="2">17SD2-17</strain>
    </source>
</reference>
<keyword evidence="2" id="KW-1185">Reference proteome</keyword>
<dbReference type="Proteomes" id="UP000245926">
    <property type="component" value="Chromosome"/>
</dbReference>
<dbReference type="KEGG" id="mets:DK389_28100"/>
<organism evidence="1 2">
    <name type="scientific">Methylobacterium durans</name>
    <dbReference type="NCBI Taxonomy" id="2202825"/>
    <lineage>
        <taxon>Bacteria</taxon>
        <taxon>Pseudomonadati</taxon>
        <taxon>Pseudomonadota</taxon>
        <taxon>Alphaproteobacteria</taxon>
        <taxon>Hyphomicrobiales</taxon>
        <taxon>Methylobacteriaceae</taxon>
        <taxon>Methylobacterium</taxon>
    </lineage>
</organism>
<evidence type="ECO:0000313" key="2">
    <source>
        <dbReference type="Proteomes" id="UP000245926"/>
    </source>
</evidence>
<evidence type="ECO:0000313" key="1">
    <source>
        <dbReference type="EMBL" id="AWN43668.1"/>
    </source>
</evidence>
<gene>
    <name evidence="1" type="ORF">DK389_28100</name>
</gene>
<accession>A0A2U8WDS8</accession>
<proteinExistence type="predicted"/>
<dbReference type="EMBL" id="CP029550">
    <property type="protein sequence ID" value="AWN43668.1"/>
    <property type="molecule type" value="Genomic_DNA"/>
</dbReference>